<evidence type="ECO:0000313" key="3">
    <source>
        <dbReference type="Proteomes" id="UP000094455"/>
    </source>
</evidence>
<accession>A0A1E3NMS1</accession>
<sequence length="810" mass="88632">MATNFNWNHIPGVQNATGSVAADTAPIDHFDAFFNSQLGQSPQPHSASALPTDPMSLHYTQPQSQSQSQSHPQPQQPQPQQQGLTHYPQSSATNTQAQPPSGGYLQHNNAVHSDSSLSNVFNKLNISTTKSHSDDTIDTIKLGASKGANDSSSPLKKIMENPTHSSSTDTIIADNDSSIPLSLALNDMSQKELKTYLRWYENIQERKITNKTVTLEDVFLFMQNFRIPQQIKERMKMVFTKWSNSLNIGQFFALMRLLAHALLGEPLARSLIKVPAPVPRPISILSRKRKDRSTASSSDTPVLAAPEEPKKKLDIDSFTEFILTGERPSLKHTSSSTKSHKKVKFSEVVSFSPPPQSGEPGPQPQPEIPMMMHLAQQHVLDFSLPMDQLLDRLKAESTGTPEAVSQSQTQSQLQQQPLKPQPTENEEEVLKDVQMDTFKNITQKATRNTADEPLKPNLTGSASKSMKEHFLQQFDQTFNFNAGPFDSTYPNISALSAVPAVSSPSTDQLPIMSPMKETPPVPQSSYNTPQLQMQPPLPNASQAKVQSPDRQQTDYFGMVPQNGASGSSPMISSLAAGMGVNNTFQPPVPPRSRSRAGSSASPPPIPPPPPPPRAIKSSRAATPATTQSNPALPPKPVLNEHQKQQYLSASEGDNLMQLNPLNGMANMNANGLAAVNTGYGNSYNLNGMKSMSQVNQLNQITQMHQLGSMNSMNGLNSLNGMASPNINKMNVSNVQGYNRPPQIVYGQQGTMGQSPQFQNQGMFMSQQTGGGWPSLHQQQPQQQPPTSQLQPQQTSSHPQQQQNAWSGWQY</sequence>
<feature type="compositionally biased region" description="Polar residues" evidence="1">
    <location>
        <begin position="523"/>
        <end position="554"/>
    </location>
</feature>
<feature type="compositionally biased region" description="Polar residues" evidence="1">
    <location>
        <begin position="35"/>
        <end position="46"/>
    </location>
</feature>
<evidence type="ECO:0008006" key="4">
    <source>
        <dbReference type="Google" id="ProtNLM"/>
    </source>
</evidence>
<dbReference type="PANTHER" id="PTHR48125:SF16">
    <property type="entry name" value="UBZ4-TYPE DOMAIN-CONTAINING PROTEIN"/>
    <property type="match status" value="1"/>
</dbReference>
<gene>
    <name evidence="2" type="ORF">PICMEDRAFT_16518</name>
</gene>
<evidence type="ECO:0000256" key="1">
    <source>
        <dbReference type="SAM" id="MobiDB-lite"/>
    </source>
</evidence>
<dbReference type="Gene3D" id="1.10.238.10">
    <property type="entry name" value="EF-hand"/>
    <property type="match status" value="1"/>
</dbReference>
<feature type="compositionally biased region" description="Low complexity" evidence="1">
    <location>
        <begin position="773"/>
        <end position="802"/>
    </location>
</feature>
<feature type="compositionally biased region" description="Low complexity" evidence="1">
    <location>
        <begin position="61"/>
        <end position="82"/>
    </location>
</feature>
<feature type="compositionally biased region" description="Polar residues" evidence="1">
    <location>
        <begin position="562"/>
        <end position="571"/>
    </location>
</feature>
<proteinExistence type="predicted"/>
<dbReference type="Proteomes" id="UP000094455">
    <property type="component" value="Unassembled WGS sequence"/>
</dbReference>
<dbReference type="EMBL" id="KV454003">
    <property type="protein sequence ID" value="ODQ46683.1"/>
    <property type="molecule type" value="Genomic_DNA"/>
</dbReference>
<feature type="compositionally biased region" description="Polar residues" evidence="1">
    <location>
        <begin position="162"/>
        <end position="171"/>
    </location>
</feature>
<protein>
    <recommendedName>
        <fullName evidence="4">EH domain-containing protein</fullName>
    </recommendedName>
</protein>
<feature type="compositionally biased region" description="Pro residues" evidence="1">
    <location>
        <begin position="352"/>
        <end position="367"/>
    </location>
</feature>
<feature type="region of interest" description="Disordered" evidence="1">
    <location>
        <begin position="144"/>
        <end position="171"/>
    </location>
</feature>
<feature type="compositionally biased region" description="Pro residues" evidence="1">
    <location>
        <begin position="601"/>
        <end position="613"/>
    </location>
</feature>
<keyword evidence="3" id="KW-1185">Reference proteome</keyword>
<dbReference type="RefSeq" id="XP_019017796.1">
    <property type="nucleotide sequence ID" value="XM_019161236.1"/>
</dbReference>
<feature type="compositionally biased region" description="Low complexity" evidence="1">
    <location>
        <begin position="405"/>
        <end position="423"/>
    </location>
</feature>
<feature type="region of interest" description="Disordered" evidence="1">
    <location>
        <begin position="329"/>
        <end position="368"/>
    </location>
</feature>
<dbReference type="GeneID" id="30177923"/>
<feature type="region of interest" description="Disordered" evidence="1">
    <location>
        <begin position="285"/>
        <end position="309"/>
    </location>
</feature>
<name>A0A1E3NMS1_9ASCO</name>
<feature type="compositionally biased region" description="Polar residues" evidence="1">
    <location>
        <begin position="83"/>
        <end position="99"/>
    </location>
</feature>
<dbReference type="STRING" id="763406.A0A1E3NMS1"/>
<feature type="region of interest" description="Disordered" evidence="1">
    <location>
        <begin position="396"/>
        <end position="427"/>
    </location>
</feature>
<evidence type="ECO:0000313" key="2">
    <source>
        <dbReference type="EMBL" id="ODQ46683.1"/>
    </source>
</evidence>
<feature type="region of interest" description="Disordered" evidence="1">
    <location>
        <begin position="516"/>
        <end position="637"/>
    </location>
</feature>
<organism evidence="2 3">
    <name type="scientific">Pichia membranifaciens NRRL Y-2026</name>
    <dbReference type="NCBI Taxonomy" id="763406"/>
    <lineage>
        <taxon>Eukaryota</taxon>
        <taxon>Fungi</taxon>
        <taxon>Dikarya</taxon>
        <taxon>Ascomycota</taxon>
        <taxon>Saccharomycotina</taxon>
        <taxon>Pichiomycetes</taxon>
        <taxon>Pichiales</taxon>
        <taxon>Pichiaceae</taxon>
        <taxon>Pichia</taxon>
    </lineage>
</organism>
<dbReference type="PANTHER" id="PTHR48125">
    <property type="entry name" value="LP07818P1"/>
    <property type="match status" value="1"/>
</dbReference>
<feature type="region of interest" description="Disordered" evidence="1">
    <location>
        <begin position="35"/>
        <end position="110"/>
    </location>
</feature>
<reference evidence="2 3" key="1">
    <citation type="journal article" date="2016" name="Proc. Natl. Acad. Sci. U.S.A.">
        <title>Comparative genomics of biotechnologically important yeasts.</title>
        <authorList>
            <person name="Riley R."/>
            <person name="Haridas S."/>
            <person name="Wolfe K.H."/>
            <person name="Lopes M.R."/>
            <person name="Hittinger C.T."/>
            <person name="Goeker M."/>
            <person name="Salamov A.A."/>
            <person name="Wisecaver J.H."/>
            <person name="Long T.M."/>
            <person name="Calvey C.H."/>
            <person name="Aerts A.L."/>
            <person name="Barry K.W."/>
            <person name="Choi C."/>
            <person name="Clum A."/>
            <person name="Coughlan A.Y."/>
            <person name="Deshpande S."/>
            <person name="Douglass A.P."/>
            <person name="Hanson S.J."/>
            <person name="Klenk H.-P."/>
            <person name="LaButti K.M."/>
            <person name="Lapidus A."/>
            <person name="Lindquist E.A."/>
            <person name="Lipzen A.M."/>
            <person name="Meier-Kolthoff J.P."/>
            <person name="Ohm R.A."/>
            <person name="Otillar R.P."/>
            <person name="Pangilinan J.L."/>
            <person name="Peng Y."/>
            <person name="Rokas A."/>
            <person name="Rosa C.A."/>
            <person name="Scheuner C."/>
            <person name="Sibirny A.A."/>
            <person name="Slot J.C."/>
            <person name="Stielow J.B."/>
            <person name="Sun H."/>
            <person name="Kurtzman C.P."/>
            <person name="Blackwell M."/>
            <person name="Grigoriev I.V."/>
            <person name="Jeffries T.W."/>
        </authorList>
    </citation>
    <scope>NUCLEOTIDE SEQUENCE [LARGE SCALE GENOMIC DNA]</scope>
    <source>
        <strain evidence="2 3">NRRL Y-2026</strain>
    </source>
</reference>
<dbReference type="AlphaFoldDB" id="A0A1E3NMS1"/>
<feature type="region of interest" description="Disordered" evidence="1">
    <location>
        <begin position="750"/>
        <end position="810"/>
    </location>
</feature>
<dbReference type="OrthoDB" id="3996280at2759"/>
<feature type="compositionally biased region" description="Polar residues" evidence="1">
    <location>
        <begin position="750"/>
        <end position="767"/>
    </location>
</feature>